<feature type="region of interest" description="Disordered" evidence="4">
    <location>
        <begin position="68"/>
        <end position="90"/>
    </location>
</feature>
<dbReference type="Proteomes" id="UP000288805">
    <property type="component" value="Unassembled WGS sequence"/>
</dbReference>
<dbReference type="Pfam" id="PF03514">
    <property type="entry name" value="GRAS"/>
    <property type="match status" value="2"/>
</dbReference>
<feature type="region of interest" description="Disordered" evidence="4">
    <location>
        <begin position="120"/>
        <end position="151"/>
    </location>
</feature>
<evidence type="ECO:0000313" key="5">
    <source>
        <dbReference type="EMBL" id="RVX13574.1"/>
    </source>
</evidence>
<feature type="region of interest" description="Leucine repeat II (LRII)" evidence="3">
    <location>
        <begin position="278"/>
        <end position="310"/>
    </location>
</feature>
<protein>
    <submittedName>
        <fullName evidence="5">Scarecrow-like protein 14</fullName>
    </submittedName>
</protein>
<feature type="compositionally biased region" description="Polar residues" evidence="4">
    <location>
        <begin position="123"/>
        <end position="135"/>
    </location>
</feature>
<feature type="compositionally biased region" description="Basic residues" evidence="4">
    <location>
        <begin position="142"/>
        <end position="151"/>
    </location>
</feature>
<gene>
    <name evidence="5" type="primary">SCL14_10</name>
    <name evidence="5" type="ORF">CK203_010182</name>
</gene>
<evidence type="ECO:0000256" key="4">
    <source>
        <dbReference type="SAM" id="MobiDB-lite"/>
    </source>
</evidence>
<dbReference type="EMBL" id="QGNW01000023">
    <property type="protein sequence ID" value="RVX13574.1"/>
    <property type="molecule type" value="Genomic_DNA"/>
</dbReference>
<evidence type="ECO:0000256" key="3">
    <source>
        <dbReference type="PROSITE-ProRule" id="PRU01191"/>
    </source>
</evidence>
<name>A0A438JX78_VITVI</name>
<evidence type="ECO:0000256" key="2">
    <source>
        <dbReference type="ARBA" id="ARBA00023163"/>
    </source>
</evidence>
<keyword evidence="2" id="KW-0804">Transcription</keyword>
<organism evidence="5 6">
    <name type="scientific">Vitis vinifera</name>
    <name type="common">Grape</name>
    <dbReference type="NCBI Taxonomy" id="29760"/>
    <lineage>
        <taxon>Eukaryota</taxon>
        <taxon>Viridiplantae</taxon>
        <taxon>Streptophyta</taxon>
        <taxon>Embryophyta</taxon>
        <taxon>Tracheophyta</taxon>
        <taxon>Spermatophyta</taxon>
        <taxon>Magnoliopsida</taxon>
        <taxon>eudicotyledons</taxon>
        <taxon>Gunneridae</taxon>
        <taxon>Pentapetalae</taxon>
        <taxon>rosids</taxon>
        <taxon>Vitales</taxon>
        <taxon>Vitaceae</taxon>
        <taxon>Viteae</taxon>
        <taxon>Vitis</taxon>
    </lineage>
</organism>
<evidence type="ECO:0000256" key="1">
    <source>
        <dbReference type="ARBA" id="ARBA00023015"/>
    </source>
</evidence>
<comment type="caution">
    <text evidence="3">Lacks conserved residue(s) required for the propagation of feature annotation.</text>
</comment>
<comment type="caution">
    <text evidence="5">The sequence shown here is derived from an EMBL/GenBank/DDBJ whole genome shotgun (WGS) entry which is preliminary data.</text>
</comment>
<reference evidence="5 6" key="1">
    <citation type="journal article" date="2018" name="PLoS Genet.">
        <title>Population sequencing reveals clonal diversity and ancestral inbreeding in the grapevine cultivar Chardonnay.</title>
        <authorList>
            <person name="Roach M.J."/>
            <person name="Johnson D.L."/>
            <person name="Bohlmann J."/>
            <person name="van Vuuren H.J."/>
            <person name="Jones S.J."/>
            <person name="Pretorius I.S."/>
            <person name="Schmidt S.A."/>
            <person name="Borneman A.R."/>
        </authorList>
    </citation>
    <scope>NUCLEOTIDE SEQUENCE [LARGE SCALE GENOMIC DNA]</scope>
    <source>
        <strain evidence="6">cv. Chardonnay</strain>
        <tissue evidence="5">Leaf</tissue>
    </source>
</reference>
<dbReference type="PROSITE" id="PS50985">
    <property type="entry name" value="GRAS"/>
    <property type="match status" value="1"/>
</dbReference>
<keyword evidence="1" id="KW-0805">Transcription regulation</keyword>
<accession>A0A438JX78</accession>
<proteinExistence type="inferred from homology"/>
<dbReference type="AlphaFoldDB" id="A0A438JX78"/>
<dbReference type="PANTHER" id="PTHR31636">
    <property type="entry name" value="OSJNBA0084A10.13 PROTEIN-RELATED"/>
    <property type="match status" value="1"/>
</dbReference>
<feature type="short sequence motif" description="VHIID" evidence="3">
    <location>
        <begin position="228"/>
        <end position="232"/>
    </location>
</feature>
<comment type="similarity">
    <text evidence="3">Belongs to the GRAS family.</text>
</comment>
<sequence>MCFNSLNLPSVILKSRHLKTWKERQHNLRPTSSLTSLGFQFRKGFEEASKFLPNDKVEKKHADEYFRDGWRGKKNSHPGDLEPEEERSNKQAAVCNKMTVTSEMFDQVLLSDAGKREAALRESWQNETSITLQQDGQSKGSGKSHGRKKGGKMKLVDLRSLLTLCAQAVAAADRMSANRQLKQIRQHASPMGDGMQRLAHYFAKAVEVHLAGSGSQMYKAKTEKSGKLHVIDFGILYGFAWPSLKQRLSSRPGGPPKIRITGIDLPQPGFQPAEMLEETGRLLANYAKSFNVPFEFNTLAQKFKTVQIEVLKLDNDEVLAVRSRHRLRNLPDETVVAESPRDSVLTLIRKWNPDIFIHAIVNAACDSPSL</sequence>
<dbReference type="InterPro" id="IPR005202">
    <property type="entry name" value="TF_GRAS"/>
</dbReference>
<evidence type="ECO:0000313" key="6">
    <source>
        <dbReference type="Proteomes" id="UP000288805"/>
    </source>
</evidence>